<dbReference type="AlphaFoldDB" id="A0A8S9GJJ5"/>
<reference evidence="1" key="1">
    <citation type="submission" date="2019-12" db="EMBL/GenBank/DDBJ databases">
        <title>Genome sequencing and annotation of Brassica cretica.</title>
        <authorList>
            <person name="Studholme D.J."/>
            <person name="Sarris P.F."/>
        </authorList>
    </citation>
    <scope>NUCLEOTIDE SEQUENCE</scope>
    <source>
        <strain evidence="1">PFS-102/07</strain>
        <tissue evidence="1">Leaf</tissue>
    </source>
</reference>
<name>A0A8S9GJJ5_BRACR</name>
<sequence>MLTDLWYYCDKRLGVVACLLPESSRRLLLFDVMFPVCPVDRRRVVPAMTLQSWCRWFWSTCVSRSLRVSTRVACCRLDAVMTRR</sequence>
<proteinExistence type="predicted"/>
<accession>A0A8S9GJJ5</accession>
<protein>
    <submittedName>
        <fullName evidence="1">Uncharacterized protein</fullName>
    </submittedName>
</protein>
<comment type="caution">
    <text evidence="1">The sequence shown here is derived from an EMBL/GenBank/DDBJ whole genome shotgun (WGS) entry which is preliminary data.</text>
</comment>
<evidence type="ECO:0000313" key="1">
    <source>
        <dbReference type="EMBL" id="KAF2545510.1"/>
    </source>
</evidence>
<gene>
    <name evidence="1" type="ORF">F2Q70_00023314</name>
</gene>
<dbReference type="EMBL" id="QGKY02001925">
    <property type="protein sequence ID" value="KAF2545510.1"/>
    <property type="molecule type" value="Genomic_DNA"/>
</dbReference>
<organism evidence="1">
    <name type="scientific">Brassica cretica</name>
    <name type="common">Mustard</name>
    <dbReference type="NCBI Taxonomy" id="69181"/>
    <lineage>
        <taxon>Eukaryota</taxon>
        <taxon>Viridiplantae</taxon>
        <taxon>Streptophyta</taxon>
        <taxon>Embryophyta</taxon>
        <taxon>Tracheophyta</taxon>
        <taxon>Spermatophyta</taxon>
        <taxon>Magnoliopsida</taxon>
        <taxon>eudicotyledons</taxon>
        <taxon>Gunneridae</taxon>
        <taxon>Pentapetalae</taxon>
        <taxon>rosids</taxon>
        <taxon>malvids</taxon>
        <taxon>Brassicales</taxon>
        <taxon>Brassicaceae</taxon>
        <taxon>Brassiceae</taxon>
        <taxon>Brassica</taxon>
    </lineage>
</organism>